<evidence type="ECO:0000313" key="8">
    <source>
        <dbReference type="Proteomes" id="UP001187531"/>
    </source>
</evidence>
<dbReference type="Gene3D" id="1.20.1050.10">
    <property type="match status" value="1"/>
</dbReference>
<dbReference type="Pfam" id="PF14497">
    <property type="entry name" value="GST_C_3"/>
    <property type="match status" value="1"/>
</dbReference>
<dbReference type="GO" id="GO:0004364">
    <property type="term" value="F:glutathione transferase activity"/>
    <property type="evidence" value="ECO:0007669"/>
    <property type="project" value="UniProtKB-EC"/>
</dbReference>
<dbReference type="FunFam" id="3.40.30.10:FF:000035">
    <property type="entry name" value="hematopoietic prostaglandin D synthase"/>
    <property type="match status" value="1"/>
</dbReference>
<dbReference type="SFLD" id="SFLDS00019">
    <property type="entry name" value="Glutathione_Transferase_(cytos"/>
    <property type="match status" value="1"/>
</dbReference>
<feature type="domain" description="GST N-terminal" evidence="5">
    <location>
        <begin position="3"/>
        <end position="80"/>
    </location>
</feature>
<comment type="similarity">
    <text evidence="3">Belongs to the GST superfamily. Sigma family.</text>
</comment>
<organism evidence="7 8">
    <name type="scientific">Artemia franciscana</name>
    <name type="common">Brine shrimp</name>
    <name type="synonym">Artemia sanfranciscana</name>
    <dbReference type="NCBI Taxonomy" id="6661"/>
    <lineage>
        <taxon>Eukaryota</taxon>
        <taxon>Metazoa</taxon>
        <taxon>Ecdysozoa</taxon>
        <taxon>Arthropoda</taxon>
        <taxon>Crustacea</taxon>
        <taxon>Branchiopoda</taxon>
        <taxon>Anostraca</taxon>
        <taxon>Artemiidae</taxon>
        <taxon>Artemia</taxon>
    </lineage>
</organism>
<dbReference type="Pfam" id="PF02798">
    <property type="entry name" value="GST_N"/>
    <property type="match status" value="1"/>
</dbReference>
<feature type="domain" description="GST C-terminal" evidence="6">
    <location>
        <begin position="82"/>
        <end position="206"/>
    </location>
</feature>
<dbReference type="Gene3D" id="3.40.30.10">
    <property type="entry name" value="Glutaredoxin"/>
    <property type="match status" value="1"/>
</dbReference>
<dbReference type="EMBL" id="JAVRJZ010000015">
    <property type="protein sequence ID" value="KAK2712550.1"/>
    <property type="molecule type" value="Genomic_DNA"/>
</dbReference>
<dbReference type="GO" id="GO:0004602">
    <property type="term" value="F:glutathione peroxidase activity"/>
    <property type="evidence" value="ECO:0007669"/>
    <property type="project" value="UniProtKB-ARBA"/>
</dbReference>
<comment type="caution">
    <text evidence="7">The sequence shown here is derived from an EMBL/GenBank/DDBJ whole genome shotgun (WGS) entry which is preliminary data.</text>
</comment>
<name>A0AA88HN38_ARTSF</name>
<dbReference type="InterPro" id="IPR004046">
    <property type="entry name" value="GST_C"/>
</dbReference>
<dbReference type="InterPro" id="IPR040079">
    <property type="entry name" value="Glutathione_S-Trfase"/>
</dbReference>
<sequence>MDKKYKLIYFNVKGKGEVIRLIFTYGKIPYEDVRIESSQWPALKPNTPFGQLPYIEFDGKTLAQSNAIARYLAKQCDLTPTTDWEQAQADELSDVVQDIKTIARPVNPVYEKDEAKRKSLLPDVLAAVTQLLDKVEARLAANTSGWLVGNKISWIDLLFFTTTEYYVTVFGKEVLAKYEHQHKLYTRIKQIPQIAAYLEKRIDTVI</sequence>
<dbReference type="InterPro" id="IPR036282">
    <property type="entry name" value="Glutathione-S-Trfase_C_sf"/>
</dbReference>
<dbReference type="Proteomes" id="UP001187531">
    <property type="component" value="Unassembled WGS sequence"/>
</dbReference>
<dbReference type="SFLD" id="SFLDG01205">
    <property type="entry name" value="AMPS.1"/>
    <property type="match status" value="1"/>
</dbReference>
<dbReference type="InterPro" id="IPR004045">
    <property type="entry name" value="Glutathione_S-Trfase_N"/>
</dbReference>
<protein>
    <recommendedName>
        <fullName evidence="1">glutathione transferase</fullName>
        <ecNumber evidence="1">2.5.1.18</ecNumber>
    </recommendedName>
</protein>
<evidence type="ECO:0000256" key="4">
    <source>
        <dbReference type="ARBA" id="ARBA00047960"/>
    </source>
</evidence>
<dbReference type="FunFam" id="1.20.1050.10:FF:000030">
    <property type="entry name" value="Glutathione S-transferase S1"/>
    <property type="match status" value="1"/>
</dbReference>
<evidence type="ECO:0000313" key="7">
    <source>
        <dbReference type="EMBL" id="KAK2712550.1"/>
    </source>
</evidence>
<dbReference type="PANTHER" id="PTHR11571:SF224">
    <property type="entry name" value="HEMATOPOIETIC PROSTAGLANDIN D SYNTHASE"/>
    <property type="match status" value="1"/>
</dbReference>
<dbReference type="InterPro" id="IPR010987">
    <property type="entry name" value="Glutathione-S-Trfase_C-like"/>
</dbReference>
<evidence type="ECO:0000259" key="5">
    <source>
        <dbReference type="PROSITE" id="PS50404"/>
    </source>
</evidence>
<reference evidence="7" key="1">
    <citation type="submission" date="2023-07" db="EMBL/GenBank/DDBJ databases">
        <title>Chromosome-level genome assembly of Artemia franciscana.</title>
        <authorList>
            <person name="Jo E."/>
        </authorList>
    </citation>
    <scope>NUCLEOTIDE SEQUENCE</scope>
    <source>
        <tissue evidence="7">Whole body</tissue>
    </source>
</reference>
<dbReference type="SUPFAM" id="SSF47616">
    <property type="entry name" value="GST C-terminal domain-like"/>
    <property type="match status" value="1"/>
</dbReference>
<keyword evidence="8" id="KW-1185">Reference proteome</keyword>
<evidence type="ECO:0000259" key="6">
    <source>
        <dbReference type="PROSITE" id="PS50405"/>
    </source>
</evidence>
<dbReference type="CDD" id="cd03039">
    <property type="entry name" value="GST_N_Sigma_like"/>
    <property type="match status" value="1"/>
</dbReference>
<dbReference type="EC" id="2.5.1.18" evidence="1"/>
<evidence type="ECO:0000256" key="1">
    <source>
        <dbReference type="ARBA" id="ARBA00012452"/>
    </source>
</evidence>
<dbReference type="InterPro" id="IPR050213">
    <property type="entry name" value="GST_superfamily"/>
</dbReference>
<evidence type="ECO:0000256" key="2">
    <source>
        <dbReference type="ARBA" id="ARBA00022679"/>
    </source>
</evidence>
<dbReference type="PROSITE" id="PS50404">
    <property type="entry name" value="GST_NTER"/>
    <property type="match status" value="1"/>
</dbReference>
<accession>A0AA88HN38</accession>
<evidence type="ECO:0000256" key="3">
    <source>
        <dbReference type="ARBA" id="ARBA00038317"/>
    </source>
</evidence>
<dbReference type="SFLD" id="SFLDG00363">
    <property type="entry name" value="AMPS_(cytGST):_Alpha-__Mu-__Pi"/>
    <property type="match status" value="1"/>
</dbReference>
<dbReference type="GO" id="GO:0006749">
    <property type="term" value="P:glutathione metabolic process"/>
    <property type="evidence" value="ECO:0007669"/>
    <property type="project" value="TreeGrafter"/>
</dbReference>
<dbReference type="CDD" id="cd03192">
    <property type="entry name" value="GST_C_Sigma_like"/>
    <property type="match status" value="1"/>
</dbReference>
<dbReference type="AlphaFoldDB" id="A0AA88HN38"/>
<comment type="catalytic activity">
    <reaction evidence="4">
        <text>RX + glutathione = an S-substituted glutathione + a halide anion + H(+)</text>
        <dbReference type="Rhea" id="RHEA:16437"/>
        <dbReference type="ChEBI" id="CHEBI:15378"/>
        <dbReference type="ChEBI" id="CHEBI:16042"/>
        <dbReference type="ChEBI" id="CHEBI:17792"/>
        <dbReference type="ChEBI" id="CHEBI:57925"/>
        <dbReference type="ChEBI" id="CHEBI:90779"/>
        <dbReference type="EC" id="2.5.1.18"/>
    </reaction>
</comment>
<dbReference type="PANTHER" id="PTHR11571">
    <property type="entry name" value="GLUTATHIONE S-TRANSFERASE"/>
    <property type="match status" value="1"/>
</dbReference>
<dbReference type="SUPFAM" id="SSF52833">
    <property type="entry name" value="Thioredoxin-like"/>
    <property type="match status" value="1"/>
</dbReference>
<dbReference type="InterPro" id="IPR036249">
    <property type="entry name" value="Thioredoxin-like_sf"/>
</dbReference>
<proteinExistence type="inferred from homology"/>
<gene>
    <name evidence="7" type="ORF">QYM36_011289</name>
</gene>
<dbReference type="PROSITE" id="PS50405">
    <property type="entry name" value="GST_CTER"/>
    <property type="match status" value="1"/>
</dbReference>
<keyword evidence="2" id="KW-0808">Transferase</keyword>